<keyword evidence="7 9" id="KW-0057">Aromatic amino acid biosynthesis</keyword>
<dbReference type="UniPathway" id="UPA00035">
    <property type="reaction ID" value="UER00043"/>
</dbReference>
<dbReference type="Proteomes" id="UP000270219">
    <property type="component" value="Unassembled WGS sequence"/>
</dbReference>
<dbReference type="OrthoDB" id="9804217at2"/>
<feature type="domain" description="Indole-3-glycerol phosphate synthase" evidence="10">
    <location>
        <begin position="4"/>
        <end position="252"/>
    </location>
</feature>
<comment type="similarity">
    <text evidence="3 9">Belongs to the TrpC family.</text>
</comment>
<dbReference type="AlphaFoldDB" id="A0A498DJD2"/>
<dbReference type="FunFam" id="3.20.20.70:FF:000024">
    <property type="entry name" value="Indole-3-glycerol phosphate synthase"/>
    <property type="match status" value="1"/>
</dbReference>
<dbReference type="EMBL" id="RCHR01000006">
    <property type="protein sequence ID" value="RLL42046.1"/>
    <property type="molecule type" value="Genomic_DNA"/>
</dbReference>
<protein>
    <recommendedName>
        <fullName evidence="9">Indole-3-glycerol phosphate synthase</fullName>
        <shortName evidence="9">IGPS</shortName>
        <ecNumber evidence="9">4.1.1.48</ecNumber>
    </recommendedName>
</protein>
<dbReference type="NCBIfam" id="NF001377">
    <property type="entry name" value="PRK00278.2-4"/>
    <property type="match status" value="1"/>
</dbReference>
<evidence type="ECO:0000313" key="11">
    <source>
        <dbReference type="EMBL" id="RLL42046.1"/>
    </source>
</evidence>
<dbReference type="CDD" id="cd00331">
    <property type="entry name" value="IGPS"/>
    <property type="match status" value="1"/>
</dbReference>
<dbReference type="InterPro" id="IPR013798">
    <property type="entry name" value="Indole-3-glycerol_P_synth_dom"/>
</dbReference>
<keyword evidence="8 9" id="KW-0456">Lyase</keyword>
<dbReference type="EC" id="4.1.1.48" evidence="9"/>
<evidence type="ECO:0000256" key="5">
    <source>
        <dbReference type="ARBA" id="ARBA00022793"/>
    </source>
</evidence>
<name>A0A498DJD2_9BACI</name>
<evidence type="ECO:0000256" key="8">
    <source>
        <dbReference type="ARBA" id="ARBA00023239"/>
    </source>
</evidence>
<dbReference type="HAMAP" id="MF_00134_B">
    <property type="entry name" value="IGPS_B"/>
    <property type="match status" value="1"/>
</dbReference>
<sequence>MTILDKILVEKRKEVTELVKQTFDQIPEKLTVPSFKEQVDASSTVQIISEIKRASPSKGDINQGVDPITQAKQYEANGASAISVLTDKAFFNGTIDDLKAVREVVDIPILCKDFVIHPVQIDQAQAAGANIILLIVAALNDEDLRSLYNYAIERQLEVLVEVHNEEEMERALKLQPDIIGINNRNLKTFEVDIATTERLASMVTNPEILLISESGMRTQEDVIRVRDVGAEAVLVGETLMLSPNLEDTFKELKVALPVRGGNS</sequence>
<evidence type="ECO:0000256" key="9">
    <source>
        <dbReference type="HAMAP-Rule" id="MF_00134"/>
    </source>
</evidence>
<comment type="catalytic activity">
    <reaction evidence="1 9">
        <text>1-(2-carboxyphenylamino)-1-deoxy-D-ribulose 5-phosphate + H(+) = (1S,2R)-1-C-(indol-3-yl)glycerol 3-phosphate + CO2 + H2O</text>
        <dbReference type="Rhea" id="RHEA:23476"/>
        <dbReference type="ChEBI" id="CHEBI:15377"/>
        <dbReference type="ChEBI" id="CHEBI:15378"/>
        <dbReference type="ChEBI" id="CHEBI:16526"/>
        <dbReference type="ChEBI" id="CHEBI:58613"/>
        <dbReference type="ChEBI" id="CHEBI:58866"/>
        <dbReference type="EC" id="4.1.1.48"/>
    </reaction>
</comment>
<gene>
    <name evidence="9 11" type="primary">trpC</name>
    <name evidence="11" type="ORF">D8M04_15795</name>
</gene>
<evidence type="ECO:0000259" key="10">
    <source>
        <dbReference type="Pfam" id="PF00218"/>
    </source>
</evidence>
<dbReference type="InterPro" id="IPR013785">
    <property type="entry name" value="Aldolase_TIM"/>
</dbReference>
<dbReference type="NCBIfam" id="NF001371">
    <property type="entry name" value="PRK00278.1-3"/>
    <property type="match status" value="1"/>
</dbReference>
<dbReference type="InterPro" id="IPR045186">
    <property type="entry name" value="Indole-3-glycerol_P_synth"/>
</dbReference>
<dbReference type="PANTHER" id="PTHR22854">
    <property type="entry name" value="TRYPTOPHAN BIOSYNTHESIS PROTEIN"/>
    <property type="match status" value="1"/>
</dbReference>
<proteinExistence type="inferred from homology"/>
<dbReference type="GO" id="GO:0000162">
    <property type="term" value="P:L-tryptophan biosynthetic process"/>
    <property type="evidence" value="ECO:0007669"/>
    <property type="project" value="UniProtKB-UniRule"/>
</dbReference>
<evidence type="ECO:0000256" key="1">
    <source>
        <dbReference type="ARBA" id="ARBA00001633"/>
    </source>
</evidence>
<keyword evidence="5 9" id="KW-0210">Decarboxylase</keyword>
<evidence type="ECO:0000256" key="7">
    <source>
        <dbReference type="ARBA" id="ARBA00023141"/>
    </source>
</evidence>
<keyword evidence="12" id="KW-1185">Reference proteome</keyword>
<dbReference type="HAMAP" id="MF_00134_A">
    <property type="entry name" value="IGPS_A"/>
    <property type="match status" value="1"/>
</dbReference>
<organism evidence="11 12">
    <name type="scientific">Oceanobacillus piezotolerans</name>
    <dbReference type="NCBI Taxonomy" id="2448030"/>
    <lineage>
        <taxon>Bacteria</taxon>
        <taxon>Bacillati</taxon>
        <taxon>Bacillota</taxon>
        <taxon>Bacilli</taxon>
        <taxon>Bacillales</taxon>
        <taxon>Bacillaceae</taxon>
        <taxon>Oceanobacillus</taxon>
    </lineage>
</organism>
<dbReference type="RefSeq" id="WP_121524385.1">
    <property type="nucleotide sequence ID" value="NZ_RCHR01000006.1"/>
</dbReference>
<comment type="caution">
    <text evidence="11">The sequence shown here is derived from an EMBL/GenBank/DDBJ whole genome shotgun (WGS) entry which is preliminary data.</text>
</comment>
<keyword evidence="4 9" id="KW-0028">Amino-acid biosynthesis</keyword>
<dbReference type="InterPro" id="IPR001468">
    <property type="entry name" value="Indole-3-GlycerolPSynthase_CS"/>
</dbReference>
<dbReference type="InterPro" id="IPR011060">
    <property type="entry name" value="RibuloseP-bd_barrel"/>
</dbReference>
<dbReference type="PROSITE" id="PS00614">
    <property type="entry name" value="IGPS"/>
    <property type="match status" value="1"/>
</dbReference>
<dbReference type="Gene3D" id="3.20.20.70">
    <property type="entry name" value="Aldolase class I"/>
    <property type="match status" value="1"/>
</dbReference>
<dbReference type="PANTHER" id="PTHR22854:SF2">
    <property type="entry name" value="INDOLE-3-GLYCEROL-PHOSPHATE SYNTHASE"/>
    <property type="match status" value="1"/>
</dbReference>
<accession>A0A498DJD2</accession>
<evidence type="ECO:0000313" key="12">
    <source>
        <dbReference type="Proteomes" id="UP000270219"/>
    </source>
</evidence>
<evidence type="ECO:0000256" key="6">
    <source>
        <dbReference type="ARBA" id="ARBA00022822"/>
    </source>
</evidence>
<evidence type="ECO:0000256" key="3">
    <source>
        <dbReference type="ARBA" id="ARBA00008737"/>
    </source>
</evidence>
<comment type="pathway">
    <text evidence="2 9">Amino-acid biosynthesis; L-tryptophan biosynthesis; L-tryptophan from chorismate: step 4/5.</text>
</comment>
<dbReference type="GO" id="GO:0004425">
    <property type="term" value="F:indole-3-glycerol-phosphate synthase activity"/>
    <property type="evidence" value="ECO:0007669"/>
    <property type="project" value="UniProtKB-UniRule"/>
</dbReference>
<evidence type="ECO:0000256" key="2">
    <source>
        <dbReference type="ARBA" id="ARBA00004696"/>
    </source>
</evidence>
<dbReference type="GO" id="GO:0004640">
    <property type="term" value="F:phosphoribosylanthranilate isomerase activity"/>
    <property type="evidence" value="ECO:0007669"/>
    <property type="project" value="TreeGrafter"/>
</dbReference>
<dbReference type="SUPFAM" id="SSF51366">
    <property type="entry name" value="Ribulose-phoshate binding barrel"/>
    <property type="match status" value="1"/>
</dbReference>
<evidence type="ECO:0000256" key="4">
    <source>
        <dbReference type="ARBA" id="ARBA00022605"/>
    </source>
</evidence>
<reference evidence="11 12" key="1">
    <citation type="submission" date="2018-10" db="EMBL/GenBank/DDBJ databases">
        <title>Oceanobacillus sp. YLB-02 draft genome.</title>
        <authorList>
            <person name="Yu L."/>
        </authorList>
    </citation>
    <scope>NUCLEOTIDE SEQUENCE [LARGE SCALE GENOMIC DNA]</scope>
    <source>
        <strain evidence="11 12">YLB-02</strain>
    </source>
</reference>
<keyword evidence="6 9" id="KW-0822">Tryptophan biosynthesis</keyword>
<dbReference type="Pfam" id="PF00218">
    <property type="entry name" value="IGPS"/>
    <property type="match status" value="1"/>
</dbReference>